<dbReference type="HOGENOM" id="CLU_062990_1_0_4"/>
<evidence type="ECO:0000256" key="4">
    <source>
        <dbReference type="ARBA" id="ARBA00023136"/>
    </source>
</evidence>
<dbReference type="GO" id="GO:0009279">
    <property type="term" value="C:cell outer membrane"/>
    <property type="evidence" value="ECO:0007669"/>
    <property type="project" value="UniProtKB-SubCell"/>
</dbReference>
<keyword evidence="9" id="KW-1185">Reference proteome</keyword>
<dbReference type="eggNOG" id="COG3713">
    <property type="taxonomic scope" value="Bacteria"/>
</dbReference>
<evidence type="ECO:0000256" key="1">
    <source>
        <dbReference type="ARBA" id="ARBA00004442"/>
    </source>
</evidence>
<protein>
    <submittedName>
        <fullName evidence="8">MltA-interacting protein MipA</fullName>
    </submittedName>
</protein>
<dbReference type="PANTHER" id="PTHR38776">
    <property type="entry name" value="MLTA-INTERACTING PROTEIN-RELATED"/>
    <property type="match status" value="1"/>
</dbReference>
<keyword evidence="5" id="KW-0998">Cell outer membrane</keyword>
<feature type="chain" id="PRO_5003224327" evidence="7">
    <location>
        <begin position="34"/>
        <end position="305"/>
    </location>
</feature>
<dbReference type="RefSeq" id="WP_005673568.1">
    <property type="nucleotide sequence ID" value="NZ_GL636062.1"/>
</dbReference>
<feature type="region of interest" description="Disordered" evidence="6">
    <location>
        <begin position="31"/>
        <end position="59"/>
    </location>
</feature>
<keyword evidence="4" id="KW-0472">Membrane</keyword>
<evidence type="ECO:0000256" key="5">
    <source>
        <dbReference type="ARBA" id="ARBA00023237"/>
    </source>
</evidence>
<dbReference type="PANTHER" id="PTHR38776:SF1">
    <property type="entry name" value="MLTA-INTERACTING PROTEIN-RELATED"/>
    <property type="match status" value="1"/>
</dbReference>
<keyword evidence="3 7" id="KW-0732">Signal</keyword>
<dbReference type="EMBL" id="AEQP01000008">
    <property type="protein sequence ID" value="EFV94889.1"/>
    <property type="molecule type" value="Genomic_DNA"/>
</dbReference>
<comment type="similarity">
    <text evidence="2">Belongs to the MipA/OmpV family.</text>
</comment>
<reference evidence="8 9" key="1">
    <citation type="submission" date="2010-12" db="EMBL/GenBank/DDBJ databases">
        <authorList>
            <person name="Muzny D."/>
            <person name="Qin X."/>
            <person name="Deng J."/>
            <person name="Jiang H."/>
            <person name="Liu Y."/>
            <person name="Qu J."/>
            <person name="Song X.-Z."/>
            <person name="Zhang L."/>
            <person name="Thornton R."/>
            <person name="Coyle M."/>
            <person name="Francisco L."/>
            <person name="Jackson L."/>
            <person name="Javaid M."/>
            <person name="Korchina V."/>
            <person name="Kovar C."/>
            <person name="Mata R."/>
            <person name="Mathew T."/>
            <person name="Ngo R."/>
            <person name="Nguyen L."/>
            <person name="Nguyen N."/>
            <person name="Okwuonu G."/>
            <person name="Ongeri F."/>
            <person name="Pham C."/>
            <person name="Simmons D."/>
            <person name="Wilczek-Boney K."/>
            <person name="Hale W."/>
            <person name="Jakkamsetti A."/>
            <person name="Pham P."/>
            <person name="Ruth R."/>
            <person name="San Lucas F."/>
            <person name="Warren J."/>
            <person name="Zhang J."/>
            <person name="Zhao Z."/>
            <person name="Zhou C."/>
            <person name="Zhu D."/>
            <person name="Lee S."/>
            <person name="Bess C."/>
            <person name="Blankenburg K."/>
            <person name="Forbes L."/>
            <person name="Fu Q."/>
            <person name="Gubbala S."/>
            <person name="Hirani K."/>
            <person name="Jayaseelan J.C."/>
            <person name="Lara F."/>
            <person name="Munidasa M."/>
            <person name="Palculict T."/>
            <person name="Patil S."/>
            <person name="Pu L.-L."/>
            <person name="Saada N."/>
            <person name="Tang L."/>
            <person name="Weissenberger G."/>
            <person name="Zhu Y."/>
            <person name="Hemphill L."/>
            <person name="Shang Y."/>
            <person name="Youmans B."/>
            <person name="Ayvaz T."/>
            <person name="Ross M."/>
            <person name="Santibanez J."/>
            <person name="Aqrawi P."/>
            <person name="Gross S."/>
            <person name="Joshi V."/>
            <person name="Fowler G."/>
            <person name="Nazareth L."/>
            <person name="Reid J."/>
            <person name="Worley K."/>
            <person name="Petrosino J."/>
            <person name="Highlander S."/>
            <person name="Gibbs R."/>
        </authorList>
    </citation>
    <scope>NUCLEOTIDE SEQUENCE [LARGE SCALE GENOMIC DNA]</scope>
    <source>
        <strain evidence="8 9">ATCC 51599</strain>
    </source>
</reference>
<evidence type="ECO:0000256" key="6">
    <source>
        <dbReference type="SAM" id="MobiDB-lite"/>
    </source>
</evidence>
<evidence type="ECO:0000313" key="9">
    <source>
        <dbReference type="Proteomes" id="UP000011021"/>
    </source>
</evidence>
<accession>E7RX93</accession>
<dbReference type="Proteomes" id="UP000011021">
    <property type="component" value="Unassembled WGS sequence"/>
</dbReference>
<proteinExistence type="inferred from homology"/>
<organism evidence="8 9">
    <name type="scientific">Lautropia mirabilis ATCC 51599</name>
    <dbReference type="NCBI Taxonomy" id="887898"/>
    <lineage>
        <taxon>Bacteria</taxon>
        <taxon>Pseudomonadati</taxon>
        <taxon>Pseudomonadota</taxon>
        <taxon>Betaproteobacteria</taxon>
        <taxon>Burkholderiales</taxon>
        <taxon>Burkholderiaceae</taxon>
        <taxon>Lautropia</taxon>
    </lineage>
</organism>
<dbReference type="AlphaFoldDB" id="E7RX93"/>
<dbReference type="InterPro" id="IPR010583">
    <property type="entry name" value="MipA"/>
</dbReference>
<gene>
    <name evidence="8" type="ORF">HMPREF0551_1306</name>
</gene>
<evidence type="ECO:0000256" key="7">
    <source>
        <dbReference type="SAM" id="SignalP"/>
    </source>
</evidence>
<name>E7RX93_9BURK</name>
<feature type="compositionally biased region" description="Low complexity" evidence="6">
    <location>
        <begin position="36"/>
        <end position="47"/>
    </location>
</feature>
<feature type="compositionally biased region" description="Basic and acidic residues" evidence="6">
    <location>
        <begin position="48"/>
        <end position="59"/>
    </location>
</feature>
<evidence type="ECO:0000256" key="3">
    <source>
        <dbReference type="ARBA" id="ARBA00022729"/>
    </source>
</evidence>
<evidence type="ECO:0000256" key="2">
    <source>
        <dbReference type="ARBA" id="ARBA00005722"/>
    </source>
</evidence>
<evidence type="ECO:0000313" key="8">
    <source>
        <dbReference type="EMBL" id="EFV94889.1"/>
    </source>
</evidence>
<dbReference type="Pfam" id="PF06629">
    <property type="entry name" value="MipA"/>
    <property type="match status" value="1"/>
</dbReference>
<sequence>MTLAPKHSLKPLPLSGRLLLIGLLCATAGPAMSQGQQTPAQQATRAATRADDTMRRPGEDDDRVHLVIGLVSNYSPEYSGSDKMGHAFAPAARIDWRGYSISRSSVTRASVRGNRVSETGLAGPLWHLDRFSFGLGLSINRGRDVDEDDLAKGLKPLRGTLIGRLRLRYDLTRSIQLQARLVGDILGRQGGFEIPFGIGWQRPLSKRLLLSADAGVTWANSNSLRNSYGIGEREHAASGLPLYDPGSGLREFGVSVGLTGEPSKHWIWVARASATRLTGPAARSPIVKRHLMPSLLVGAAYRFSL</sequence>
<comment type="subcellular location">
    <subcellularLocation>
        <location evidence="1">Cell outer membrane</location>
    </subcellularLocation>
</comment>
<feature type="signal peptide" evidence="7">
    <location>
        <begin position="1"/>
        <end position="33"/>
    </location>
</feature>
<comment type="caution">
    <text evidence="8">The sequence shown here is derived from an EMBL/GenBank/DDBJ whole genome shotgun (WGS) entry which is preliminary data.</text>
</comment>
<dbReference type="STRING" id="887898.HMPREF0551_1306"/>